<evidence type="ECO:0000256" key="5">
    <source>
        <dbReference type="ARBA" id="ARBA00023263"/>
    </source>
</evidence>
<keyword evidence="4" id="KW-0130">Cell adhesion</keyword>
<evidence type="ECO:0000256" key="7">
    <source>
        <dbReference type="ARBA" id="ARBA00093787"/>
    </source>
</evidence>
<dbReference type="EMBL" id="CP092488">
    <property type="protein sequence ID" value="UMB72138.1"/>
    <property type="molecule type" value="Genomic_DNA"/>
</dbReference>
<gene>
    <name evidence="10" type="ORF">MKK62_05810</name>
</gene>
<dbReference type="InterPro" id="IPR058759">
    <property type="entry name" value="Pilin_mycobact"/>
</dbReference>
<sequence length="99" mass="11025">MAFFACGTAHAAPPAFHWCPGQPWDASWGSIYDWDWNVCHDWQRSAGQGGAMGNGPWGVPPVWAPPQPPPPPWAPGAQVMWNMTARAWGFWNNKIWTPL</sequence>
<name>A0ABY3VRQ9_9MYCO</name>
<accession>A0ABY3VRQ9</accession>
<evidence type="ECO:0000256" key="6">
    <source>
        <dbReference type="ARBA" id="ARBA00093784"/>
    </source>
</evidence>
<comment type="subunit">
    <text evidence="7">Forms a homomer composed of subunits assembled in a large structure.</text>
</comment>
<feature type="compositionally biased region" description="Pro residues" evidence="9">
    <location>
        <begin position="58"/>
        <end position="74"/>
    </location>
</feature>
<keyword evidence="11" id="KW-1185">Reference proteome</keyword>
<comment type="subcellular location">
    <subcellularLocation>
        <location evidence="1">Fimbrium</location>
    </subcellularLocation>
</comment>
<keyword evidence="5" id="KW-0281">Fimbrium</keyword>
<feature type="compositionally biased region" description="Gly residues" evidence="9">
    <location>
        <begin position="47"/>
        <end position="56"/>
    </location>
</feature>
<evidence type="ECO:0000256" key="9">
    <source>
        <dbReference type="SAM" id="MobiDB-lite"/>
    </source>
</evidence>
<reference evidence="10" key="1">
    <citation type="submission" date="2022-08" db="EMBL/GenBank/DDBJ databases">
        <title>Whole genome sequencing of non-tuberculosis mycobacteria type-strains.</title>
        <authorList>
            <person name="Igarashi Y."/>
            <person name="Osugi A."/>
            <person name="Mitarai S."/>
        </authorList>
    </citation>
    <scope>NUCLEOTIDE SEQUENCE</scope>
    <source>
        <strain evidence="10">DSM 45127</strain>
    </source>
</reference>
<evidence type="ECO:0000256" key="2">
    <source>
        <dbReference type="ARBA" id="ARBA00018586"/>
    </source>
</evidence>
<organism evidence="10 11">
    <name type="scientific">Mycobacterium paraterrae</name>
    <dbReference type="NCBI Taxonomy" id="577492"/>
    <lineage>
        <taxon>Bacteria</taxon>
        <taxon>Bacillati</taxon>
        <taxon>Actinomycetota</taxon>
        <taxon>Actinomycetes</taxon>
        <taxon>Mycobacteriales</taxon>
        <taxon>Mycobacteriaceae</taxon>
        <taxon>Mycobacterium</taxon>
    </lineage>
</organism>
<feature type="region of interest" description="Disordered" evidence="9">
    <location>
        <begin position="47"/>
        <end position="74"/>
    </location>
</feature>
<evidence type="ECO:0000256" key="1">
    <source>
        <dbReference type="ARBA" id="ARBA00004561"/>
    </source>
</evidence>
<dbReference type="Pfam" id="PF26380">
    <property type="entry name" value="Pilin_Mycobact"/>
    <property type="match status" value="1"/>
</dbReference>
<evidence type="ECO:0000256" key="3">
    <source>
        <dbReference type="ARBA" id="ARBA00022729"/>
    </source>
</evidence>
<evidence type="ECO:0000256" key="8">
    <source>
        <dbReference type="ARBA" id="ARBA00093801"/>
    </source>
</evidence>
<dbReference type="Proteomes" id="UP001055336">
    <property type="component" value="Chromosome"/>
</dbReference>
<keyword evidence="3" id="KW-0732">Signal</keyword>
<protein>
    <recommendedName>
        <fullName evidence="2">Pilin</fullName>
    </recommendedName>
    <alternativeName>
        <fullName evidence="8">Pili structural subunit</fullName>
    </alternativeName>
</protein>
<evidence type="ECO:0000256" key="4">
    <source>
        <dbReference type="ARBA" id="ARBA00022889"/>
    </source>
</evidence>
<evidence type="ECO:0000313" key="10">
    <source>
        <dbReference type="EMBL" id="UMB72138.1"/>
    </source>
</evidence>
<evidence type="ECO:0000313" key="11">
    <source>
        <dbReference type="Proteomes" id="UP001055336"/>
    </source>
</evidence>
<comment type="similarity">
    <text evidence="6">Belongs to the mycobacterial pilin family.</text>
</comment>
<proteinExistence type="inferred from homology"/>